<evidence type="ECO:0000256" key="5">
    <source>
        <dbReference type="ARBA" id="ARBA00022837"/>
    </source>
</evidence>
<dbReference type="CDD" id="cd11304">
    <property type="entry name" value="Cadherin_repeat"/>
    <property type="match status" value="1"/>
</dbReference>
<dbReference type="GO" id="GO:0034332">
    <property type="term" value="P:adherens junction organization"/>
    <property type="evidence" value="ECO:0007669"/>
    <property type="project" value="TreeGrafter"/>
</dbReference>
<dbReference type="InterPro" id="IPR039808">
    <property type="entry name" value="Cadherin"/>
</dbReference>
<dbReference type="PANTHER" id="PTHR24027:SF422">
    <property type="entry name" value="CADHERIN DOMAIN-CONTAINING PROTEIN"/>
    <property type="match status" value="1"/>
</dbReference>
<protein>
    <recommendedName>
        <fullName evidence="11">Cadherin domain-containing protein</fullName>
    </recommendedName>
</protein>
<dbReference type="InterPro" id="IPR020894">
    <property type="entry name" value="Cadherin_CS"/>
</dbReference>
<dbReference type="GO" id="GO:0008013">
    <property type="term" value="F:beta-catenin binding"/>
    <property type="evidence" value="ECO:0007669"/>
    <property type="project" value="TreeGrafter"/>
</dbReference>
<dbReference type="Proteomes" id="UP001314205">
    <property type="component" value="Unassembled WGS sequence"/>
</dbReference>
<dbReference type="GO" id="GO:0005912">
    <property type="term" value="C:adherens junction"/>
    <property type="evidence" value="ECO:0007669"/>
    <property type="project" value="TreeGrafter"/>
</dbReference>
<evidence type="ECO:0000256" key="2">
    <source>
        <dbReference type="ARBA" id="ARBA00022692"/>
    </source>
</evidence>
<evidence type="ECO:0000259" key="11">
    <source>
        <dbReference type="PROSITE" id="PS50268"/>
    </source>
</evidence>
<feature type="region of interest" description="Disordered" evidence="9">
    <location>
        <begin position="1115"/>
        <end position="1137"/>
    </location>
</feature>
<reference evidence="12 13" key="1">
    <citation type="submission" date="2023-11" db="EMBL/GenBank/DDBJ databases">
        <authorList>
            <person name="Hedman E."/>
            <person name="Englund M."/>
            <person name="Stromberg M."/>
            <person name="Nyberg Akerstrom W."/>
            <person name="Nylinder S."/>
            <person name="Jareborg N."/>
            <person name="Kallberg Y."/>
            <person name="Kronander E."/>
        </authorList>
    </citation>
    <scope>NUCLEOTIDE SEQUENCE [LARGE SCALE GENOMIC DNA]</scope>
</reference>
<comment type="caution">
    <text evidence="12">The sequence shown here is derived from an EMBL/GenBank/DDBJ whole genome shotgun (WGS) entry which is preliminary data.</text>
</comment>
<dbReference type="GO" id="GO:0016339">
    <property type="term" value="P:calcium-dependent cell-cell adhesion via plasma membrane cell adhesion molecules"/>
    <property type="evidence" value="ECO:0007669"/>
    <property type="project" value="TreeGrafter"/>
</dbReference>
<feature type="compositionally biased region" description="Basic and acidic residues" evidence="9">
    <location>
        <begin position="1126"/>
        <end position="1137"/>
    </location>
</feature>
<keyword evidence="6 10" id="KW-1133">Transmembrane helix</keyword>
<dbReference type="GO" id="GO:0016477">
    <property type="term" value="P:cell migration"/>
    <property type="evidence" value="ECO:0007669"/>
    <property type="project" value="TreeGrafter"/>
</dbReference>
<sequence length="1246" mass="140428">MENVSNWLLPVTQSIYDTDRGIFFQRKTSSIAAINSVRFSEGLNSGPYLSVFHNEDEFTISTNEQFQHYENYETTDSMGVTVVFRCTDGTLSTLVFSINVIDTNNNAPQFKPSDNYNFKIAPPVPPGFLITDCVNDIIVRDIDLTTDRINFEIEENPYFEIAYDTSTTPKEFKATLKTTTFIRRISEPIKLWISATDVDRTGDPPLTTNATILIEADNEFEFPDDLMFSDPFYLAKYTEKHEIILENIIYLSQGYDKKVTFSLEDYEEYFDLVINGNQIDLRIKSQLAPEISKQMQIYLVIKANREYTSGATATIILKLGEEIDLKFEKDFYKGYIEDNSLFISNLVLQEHNENANISVNIYSEYSNFFTANIQNNIITLQMNPLDDNILLENTLLTIKVAASTHRNTAITIVVLEIIKDDMVTPIFEKKIYNATYDSEVGVAVENVVLIQGYDNTVRFSLVGEYANYFRIKQEGPLLNIMTTSLPSQVLSEQQLLLIVQVTKPRTVGAHAVVYIAIPEDSEHNDVVFNKLLYKGVLQDGDISHESICVSGYSGINVNILGEYADFFIGEINAGEVKVKLGDSTTAWINSSHIVLELHVPGAGAVLVLDVAALENPILPTVKFTSDSYVIQVEITQTGFIGQVTATADNGEAVSYSLGIDNDHLQDRLSINNNGELHLSAPASSGVYSFQVVATSVYTHVNGTAKVQLMVEAVTTCSNEIGLPPLIVIDRDEEAAYENLVVLNSTTYRDCHYEITNRWPVEQNWLYVDEYGLHTRPIDREDPSIAFMPLSQVHIELILHCKSDEPARMKRSLNAVAEPNSLGPYDYGTHKWVLTDTILYNARRSYVNLIVNDINDNDPKFIEKENEPIAVGYPLPELEEIVSPRALVKLKATDADIGENAALVYWSPQPILAVSPSSGFVHVRNNAQLENGARFTVYATDRNGLGRTGHIDLVMRLLDINHIAVITIRDSFLEDEETILSDLEKSLGYEVKALRAMVIPMASGTEKHSFKNSRENSTTTGALLQLFVYGLNNREPIEVKRLTSDINNNILANVASTVSLEDHLESREICSIQERDTGLLAATIALSILLFILIMALALRLFLKWRKNENFSDENSLVSRDQSFQEPPKDNEPVKPRLDLDELKRSEKRLQEILDVPVEQPNREPTLQKEVPLEAIINLSLPEPRMPIVIQSIDKLKDAAEVSDDEDEFGEDKKRRRKSVVTFNENVEKIIHLEDSPSETDYEVYRF</sequence>
<dbReference type="InterPro" id="IPR002126">
    <property type="entry name" value="Cadherin-like_dom"/>
</dbReference>
<keyword evidence="7 10" id="KW-0472">Membrane</keyword>
<dbReference type="GO" id="GO:0016342">
    <property type="term" value="C:catenin complex"/>
    <property type="evidence" value="ECO:0007669"/>
    <property type="project" value="TreeGrafter"/>
</dbReference>
<dbReference type="PROSITE" id="PS00232">
    <property type="entry name" value="CADHERIN_1"/>
    <property type="match status" value="1"/>
</dbReference>
<feature type="domain" description="Cadherin" evidence="11">
    <location>
        <begin position="112"/>
        <end position="233"/>
    </location>
</feature>
<name>A0AAV1M993_9NEOP</name>
<dbReference type="PROSITE" id="PS50268">
    <property type="entry name" value="CADHERIN_2"/>
    <property type="match status" value="1"/>
</dbReference>
<keyword evidence="13" id="KW-1185">Reference proteome</keyword>
<evidence type="ECO:0000313" key="13">
    <source>
        <dbReference type="Proteomes" id="UP001314205"/>
    </source>
</evidence>
<evidence type="ECO:0000256" key="7">
    <source>
        <dbReference type="ARBA" id="ARBA00023136"/>
    </source>
</evidence>
<gene>
    <name evidence="12" type="ORF">PARMNEM_LOCUS22486</name>
</gene>
<dbReference type="AlphaFoldDB" id="A0AAV1M993"/>
<dbReference type="GO" id="GO:0005509">
    <property type="term" value="F:calcium ion binding"/>
    <property type="evidence" value="ECO:0007669"/>
    <property type="project" value="UniProtKB-UniRule"/>
</dbReference>
<dbReference type="GO" id="GO:0045296">
    <property type="term" value="F:cadherin binding"/>
    <property type="evidence" value="ECO:0007669"/>
    <property type="project" value="TreeGrafter"/>
</dbReference>
<feature type="compositionally biased region" description="Polar residues" evidence="9">
    <location>
        <begin position="1115"/>
        <end position="1124"/>
    </location>
</feature>
<evidence type="ECO:0000313" key="12">
    <source>
        <dbReference type="EMBL" id="CAK1604238.1"/>
    </source>
</evidence>
<keyword evidence="4" id="KW-0677">Repeat</keyword>
<keyword evidence="3" id="KW-0732">Signal</keyword>
<keyword evidence="5 8" id="KW-0106">Calcium</keyword>
<keyword evidence="2 10" id="KW-0812">Transmembrane</keyword>
<evidence type="ECO:0000256" key="8">
    <source>
        <dbReference type="PROSITE-ProRule" id="PRU00043"/>
    </source>
</evidence>
<evidence type="ECO:0000256" key="10">
    <source>
        <dbReference type="SAM" id="Phobius"/>
    </source>
</evidence>
<dbReference type="PANTHER" id="PTHR24027">
    <property type="entry name" value="CADHERIN-23"/>
    <property type="match status" value="1"/>
</dbReference>
<dbReference type="GO" id="GO:0007156">
    <property type="term" value="P:homophilic cell adhesion via plasma membrane adhesion molecules"/>
    <property type="evidence" value="ECO:0007669"/>
    <property type="project" value="InterPro"/>
</dbReference>
<dbReference type="SUPFAM" id="SSF49313">
    <property type="entry name" value="Cadherin-like"/>
    <property type="match status" value="1"/>
</dbReference>
<organism evidence="12 13">
    <name type="scientific">Parnassius mnemosyne</name>
    <name type="common">clouded apollo</name>
    <dbReference type="NCBI Taxonomy" id="213953"/>
    <lineage>
        <taxon>Eukaryota</taxon>
        <taxon>Metazoa</taxon>
        <taxon>Ecdysozoa</taxon>
        <taxon>Arthropoda</taxon>
        <taxon>Hexapoda</taxon>
        <taxon>Insecta</taxon>
        <taxon>Pterygota</taxon>
        <taxon>Neoptera</taxon>
        <taxon>Endopterygota</taxon>
        <taxon>Lepidoptera</taxon>
        <taxon>Glossata</taxon>
        <taxon>Ditrysia</taxon>
        <taxon>Papilionoidea</taxon>
        <taxon>Papilionidae</taxon>
        <taxon>Parnassiinae</taxon>
        <taxon>Parnassini</taxon>
        <taxon>Parnassius</taxon>
        <taxon>Driopa</taxon>
    </lineage>
</organism>
<feature type="transmembrane region" description="Helical" evidence="10">
    <location>
        <begin position="1078"/>
        <end position="1102"/>
    </location>
</feature>
<dbReference type="GO" id="GO:0007043">
    <property type="term" value="P:cell-cell junction assembly"/>
    <property type="evidence" value="ECO:0007669"/>
    <property type="project" value="TreeGrafter"/>
</dbReference>
<proteinExistence type="predicted"/>
<comment type="subcellular location">
    <subcellularLocation>
        <location evidence="1">Membrane</location>
        <topology evidence="1">Single-pass membrane protein</topology>
    </subcellularLocation>
</comment>
<evidence type="ECO:0000256" key="6">
    <source>
        <dbReference type="ARBA" id="ARBA00022989"/>
    </source>
</evidence>
<dbReference type="Gene3D" id="2.60.40.60">
    <property type="entry name" value="Cadherins"/>
    <property type="match status" value="2"/>
</dbReference>
<dbReference type="GO" id="GO:0044331">
    <property type="term" value="P:cell-cell adhesion mediated by cadherin"/>
    <property type="evidence" value="ECO:0007669"/>
    <property type="project" value="TreeGrafter"/>
</dbReference>
<dbReference type="EMBL" id="CAVLGL010000159">
    <property type="protein sequence ID" value="CAK1604238.1"/>
    <property type="molecule type" value="Genomic_DNA"/>
</dbReference>
<evidence type="ECO:0000256" key="3">
    <source>
        <dbReference type="ARBA" id="ARBA00022729"/>
    </source>
</evidence>
<evidence type="ECO:0000256" key="9">
    <source>
        <dbReference type="SAM" id="MobiDB-lite"/>
    </source>
</evidence>
<accession>A0AAV1M993</accession>
<dbReference type="GO" id="GO:0000902">
    <property type="term" value="P:cell morphogenesis"/>
    <property type="evidence" value="ECO:0007669"/>
    <property type="project" value="TreeGrafter"/>
</dbReference>
<evidence type="ECO:0000256" key="4">
    <source>
        <dbReference type="ARBA" id="ARBA00022737"/>
    </source>
</evidence>
<dbReference type="InterPro" id="IPR015919">
    <property type="entry name" value="Cadherin-like_sf"/>
</dbReference>
<evidence type="ECO:0000256" key="1">
    <source>
        <dbReference type="ARBA" id="ARBA00004167"/>
    </source>
</evidence>